<dbReference type="InterPro" id="IPR000620">
    <property type="entry name" value="EamA_dom"/>
</dbReference>
<dbReference type="InterPro" id="IPR037185">
    <property type="entry name" value="EmrE-like"/>
</dbReference>
<name>A0A941DMC9_9BURK</name>
<dbReference type="RefSeq" id="WP_212689085.1">
    <property type="nucleotide sequence ID" value="NZ_JAGSPN010000015.1"/>
</dbReference>
<feature type="transmembrane region" description="Helical" evidence="6">
    <location>
        <begin position="227"/>
        <end position="245"/>
    </location>
</feature>
<dbReference type="InterPro" id="IPR051258">
    <property type="entry name" value="Diverse_Substrate_Transporter"/>
</dbReference>
<keyword evidence="3 6" id="KW-0812">Transmembrane</keyword>
<feature type="transmembrane region" description="Helical" evidence="6">
    <location>
        <begin position="192"/>
        <end position="215"/>
    </location>
</feature>
<feature type="transmembrane region" description="Helical" evidence="6">
    <location>
        <begin position="135"/>
        <end position="155"/>
    </location>
</feature>
<feature type="transmembrane region" description="Helical" evidence="6">
    <location>
        <begin position="44"/>
        <end position="61"/>
    </location>
</feature>
<dbReference type="SUPFAM" id="SSF103481">
    <property type="entry name" value="Multidrug resistance efflux transporter EmrE"/>
    <property type="match status" value="2"/>
</dbReference>
<keyword evidence="5 6" id="KW-0472">Membrane</keyword>
<evidence type="ECO:0000256" key="1">
    <source>
        <dbReference type="ARBA" id="ARBA00004651"/>
    </source>
</evidence>
<keyword evidence="2" id="KW-1003">Cell membrane</keyword>
<comment type="caution">
    <text evidence="8">The sequence shown here is derived from an EMBL/GenBank/DDBJ whole genome shotgun (WGS) entry which is preliminary data.</text>
</comment>
<evidence type="ECO:0000256" key="4">
    <source>
        <dbReference type="ARBA" id="ARBA00022989"/>
    </source>
</evidence>
<feature type="domain" description="EamA" evidence="7">
    <location>
        <begin position="166"/>
        <end position="299"/>
    </location>
</feature>
<proteinExistence type="predicted"/>
<sequence>MRAGPGTGRSEYKLGITLALLAALGFSMKAVFVKLAYETAKVDAITLLTLRMGLSLPIFLLMSRGAFSSLRQLSRADQLRILFLGMIGYYGSSLLDFMGLAYISAGLERLILFTYPSITVLLGVMFMGKKLEKRILLALLLSYAGIALGFLHDASVTSDKIALLTGSGLVLGCAVFYAIYSAGSESVIRKLGAARFTALALTVTSLTTFAHFLIARPVSALNLPWQVYGYSSAMAIFSTVLPIFWQASAVRYIGAERAVLVATLGPMLTILLSWLTLGEPVSVAQLAGTVLVVGGVMLVGKSKSK</sequence>
<evidence type="ECO:0000259" key="7">
    <source>
        <dbReference type="Pfam" id="PF00892"/>
    </source>
</evidence>
<dbReference type="EMBL" id="JAGSPN010000015">
    <property type="protein sequence ID" value="MBR7783812.1"/>
    <property type="molecule type" value="Genomic_DNA"/>
</dbReference>
<dbReference type="PANTHER" id="PTHR42920">
    <property type="entry name" value="OS03G0707200 PROTEIN-RELATED"/>
    <property type="match status" value="1"/>
</dbReference>
<dbReference type="PANTHER" id="PTHR42920:SF5">
    <property type="entry name" value="EAMA DOMAIN-CONTAINING PROTEIN"/>
    <property type="match status" value="1"/>
</dbReference>
<keyword evidence="9" id="KW-1185">Reference proteome</keyword>
<protein>
    <submittedName>
        <fullName evidence="8">DMT family transporter</fullName>
    </submittedName>
</protein>
<dbReference type="Gene3D" id="1.10.3730.20">
    <property type="match status" value="1"/>
</dbReference>
<evidence type="ECO:0000256" key="6">
    <source>
        <dbReference type="SAM" id="Phobius"/>
    </source>
</evidence>
<comment type="subcellular location">
    <subcellularLocation>
        <location evidence="1">Cell membrane</location>
        <topology evidence="1">Multi-pass membrane protein</topology>
    </subcellularLocation>
</comment>
<evidence type="ECO:0000256" key="3">
    <source>
        <dbReference type="ARBA" id="ARBA00022692"/>
    </source>
</evidence>
<evidence type="ECO:0000256" key="5">
    <source>
        <dbReference type="ARBA" id="ARBA00023136"/>
    </source>
</evidence>
<dbReference type="Proteomes" id="UP000680067">
    <property type="component" value="Unassembled WGS sequence"/>
</dbReference>
<feature type="transmembrane region" description="Helical" evidence="6">
    <location>
        <begin position="161"/>
        <end position="180"/>
    </location>
</feature>
<gene>
    <name evidence="8" type="ORF">KDM89_16825</name>
</gene>
<reference evidence="8" key="1">
    <citation type="submission" date="2021-04" db="EMBL/GenBank/DDBJ databases">
        <title>novel species isolated from subtropical streams in China.</title>
        <authorList>
            <person name="Lu H."/>
        </authorList>
    </citation>
    <scope>NUCLEOTIDE SEQUENCE</scope>
    <source>
        <strain evidence="8">LFS511W</strain>
    </source>
</reference>
<dbReference type="GO" id="GO:0005886">
    <property type="term" value="C:plasma membrane"/>
    <property type="evidence" value="ECO:0007669"/>
    <property type="project" value="UniProtKB-SubCell"/>
</dbReference>
<feature type="transmembrane region" description="Helical" evidence="6">
    <location>
        <begin position="81"/>
        <end position="104"/>
    </location>
</feature>
<organism evidence="8 9">
    <name type="scientific">Undibacterium luofuense</name>
    <dbReference type="NCBI Taxonomy" id="2828733"/>
    <lineage>
        <taxon>Bacteria</taxon>
        <taxon>Pseudomonadati</taxon>
        <taxon>Pseudomonadota</taxon>
        <taxon>Betaproteobacteria</taxon>
        <taxon>Burkholderiales</taxon>
        <taxon>Oxalobacteraceae</taxon>
        <taxon>Undibacterium</taxon>
    </lineage>
</organism>
<evidence type="ECO:0000313" key="8">
    <source>
        <dbReference type="EMBL" id="MBR7783812.1"/>
    </source>
</evidence>
<feature type="transmembrane region" description="Helical" evidence="6">
    <location>
        <begin position="283"/>
        <end position="300"/>
    </location>
</feature>
<keyword evidence="4 6" id="KW-1133">Transmembrane helix</keyword>
<feature type="domain" description="EamA" evidence="7">
    <location>
        <begin position="14"/>
        <end position="148"/>
    </location>
</feature>
<evidence type="ECO:0000313" key="9">
    <source>
        <dbReference type="Proteomes" id="UP000680067"/>
    </source>
</evidence>
<feature type="transmembrane region" description="Helical" evidence="6">
    <location>
        <begin position="257"/>
        <end position="277"/>
    </location>
</feature>
<dbReference type="AlphaFoldDB" id="A0A941DMC9"/>
<evidence type="ECO:0000256" key="2">
    <source>
        <dbReference type="ARBA" id="ARBA00022475"/>
    </source>
</evidence>
<feature type="transmembrane region" description="Helical" evidence="6">
    <location>
        <begin position="12"/>
        <end position="32"/>
    </location>
</feature>
<dbReference type="Pfam" id="PF00892">
    <property type="entry name" value="EamA"/>
    <property type="match status" value="2"/>
</dbReference>
<accession>A0A941DMC9</accession>
<feature type="transmembrane region" description="Helical" evidence="6">
    <location>
        <begin position="110"/>
        <end position="128"/>
    </location>
</feature>